<dbReference type="OrthoDB" id="7191400at2"/>
<accession>A0A0H3CD36</accession>
<dbReference type="KEGG" id="ccs:CCNA_03368"/>
<dbReference type="RefSeq" id="WP_010921092.1">
    <property type="nucleotide sequence ID" value="NC_011916.1"/>
</dbReference>
<dbReference type="SUPFAM" id="SSF47226">
    <property type="entry name" value="Histidine-containing phosphotransfer domain, HPT domain"/>
    <property type="match status" value="1"/>
</dbReference>
<dbReference type="RefSeq" id="YP_002518741.1">
    <property type="nucleotide sequence ID" value="NC_011916.1"/>
</dbReference>
<evidence type="ECO:0000313" key="1">
    <source>
        <dbReference type="EMBL" id="ACL96833.1"/>
    </source>
</evidence>
<dbReference type="EMBL" id="CP001340">
    <property type="protein sequence ID" value="ACL96833.1"/>
    <property type="molecule type" value="Genomic_DNA"/>
</dbReference>
<keyword evidence="2" id="KW-1185">Reference proteome</keyword>
<dbReference type="PATRIC" id="fig|565050.3.peg.3282"/>
<protein>
    <recommendedName>
        <fullName evidence="3">Chemotaxis protein CheE</fullName>
    </recommendedName>
</protein>
<dbReference type="SMR" id="A0A0H3CD36"/>
<dbReference type="GO" id="GO:0000160">
    <property type="term" value="P:phosphorelay signal transduction system"/>
    <property type="evidence" value="ECO:0007669"/>
    <property type="project" value="InterPro"/>
</dbReference>
<dbReference type="AlphaFoldDB" id="A0A0H3CD36"/>
<dbReference type="Proteomes" id="UP000001364">
    <property type="component" value="Chromosome"/>
</dbReference>
<organism evidence="1 2">
    <name type="scientific">Caulobacter vibrioides (strain NA1000 / CB15N)</name>
    <name type="common">Caulobacter crescentus</name>
    <dbReference type="NCBI Taxonomy" id="565050"/>
    <lineage>
        <taxon>Bacteria</taxon>
        <taxon>Pseudomonadati</taxon>
        <taxon>Pseudomonadota</taxon>
        <taxon>Alphaproteobacteria</taxon>
        <taxon>Caulobacterales</taxon>
        <taxon>Caulobacteraceae</taxon>
        <taxon>Caulobacter</taxon>
    </lineage>
</organism>
<gene>
    <name evidence="1" type="ordered locus">CCNA_03368</name>
</gene>
<evidence type="ECO:0008006" key="3">
    <source>
        <dbReference type="Google" id="ProtNLM"/>
    </source>
</evidence>
<dbReference type="HOGENOM" id="CLU_1812305_0_0_5"/>
<proteinExistence type="predicted"/>
<reference evidence="1 2" key="1">
    <citation type="journal article" date="2010" name="J. Bacteriol.">
        <title>The genetic basis of laboratory adaptation in Caulobacter crescentus.</title>
        <authorList>
            <person name="Marks M.E."/>
            <person name="Castro-Rojas C.M."/>
            <person name="Teiling C."/>
            <person name="Du L."/>
            <person name="Kapatral V."/>
            <person name="Walunas T.L."/>
            <person name="Crosson S."/>
        </authorList>
    </citation>
    <scope>NUCLEOTIDE SEQUENCE [LARGE SCALE GENOMIC DNA]</scope>
    <source>
        <strain evidence="2">NA1000 / CB15N</strain>
    </source>
</reference>
<evidence type="ECO:0000313" key="2">
    <source>
        <dbReference type="Proteomes" id="UP000001364"/>
    </source>
</evidence>
<name>A0A0H3CD36_CAUVN</name>
<dbReference type="GeneID" id="7332042"/>
<dbReference type="InterPro" id="IPR036641">
    <property type="entry name" value="HPT_dom_sf"/>
</dbReference>
<sequence length="142" mass="15329">MTTSRLTRFVDLPGGIDIRTALVRAQANAEAYRGSALELIDQAIEALIVAGEDVDAATAARLAETIRSLAGMFELATLEQSAASLCDMVRALVERGAWDSRAVWVNIRALKIIRQHGDSENLQEVLEGLRRLGARAAAGRQT</sequence>